<feature type="domain" description="Hedgehog/Intein (Hint)" evidence="2">
    <location>
        <begin position="139"/>
        <end position="279"/>
    </location>
</feature>
<gene>
    <name evidence="3" type="ORF">ISM_06050</name>
</gene>
<sequence length="350" mass="37829">MYASVATGSNYNTRHPENNSIPVHLPDHDAEQGAATIRAVDDGNPGLLEAGDIISFTITIGGDTYVVDRAVVGQSRDGAEASGEPAQKGHLTATGTDQNGKNVALLLSQGPFQERHSPFFVNDTQFGGHGGDDVFLKAICYARGTRVETDDGPARVEELRRGDRVRVLGGGSARLRWVGHQVIRARNGRDAGQGDTRLVRIPRGAFGNREAVFVTVQHRLALALGGEAALIKAKFLAEEGIGGCRFVDDGRPVEIYHLLTTRHEVIDICGMWSETFQPGLYSLSQMPAAMRQEIFEHFPRLGRAWDRGRFETGDPYPSALPMASRARFRREAGALGLLAPVVAPLAIAAE</sequence>
<comment type="caution">
    <text evidence="3">The sequence shown here is derived from an EMBL/GenBank/DDBJ whole genome shotgun (WGS) entry which is preliminary data.</text>
</comment>
<dbReference type="Pfam" id="PF13403">
    <property type="entry name" value="Hint_2"/>
    <property type="match status" value="1"/>
</dbReference>
<protein>
    <recommendedName>
        <fullName evidence="2">Hedgehog/Intein (Hint) domain-containing protein</fullName>
    </recommendedName>
</protein>
<dbReference type="Proteomes" id="UP000005954">
    <property type="component" value="Unassembled WGS sequence"/>
</dbReference>
<name>A3SKF2_ROSNI</name>
<dbReference type="AlphaFoldDB" id="A3SKF2"/>
<evidence type="ECO:0000259" key="2">
    <source>
        <dbReference type="Pfam" id="PF13403"/>
    </source>
</evidence>
<reference evidence="3 4" key="1">
    <citation type="submission" date="2005-12" db="EMBL/GenBank/DDBJ databases">
        <authorList>
            <person name="Moran M.A."/>
            <person name="Ferriera S."/>
            <person name="Johnson J."/>
            <person name="Kravitz S."/>
            <person name="Halpern A."/>
            <person name="Remington K."/>
            <person name="Beeson K."/>
            <person name="Tran B."/>
            <person name="Rogers Y.-H."/>
            <person name="Friedman R."/>
            <person name="Venter J.C."/>
        </authorList>
    </citation>
    <scope>NUCLEOTIDE SEQUENCE [LARGE SCALE GENOMIC DNA]</scope>
    <source>
        <strain evidence="4">ATCC BAA-591 / DSM 15170 / ISM</strain>
    </source>
</reference>
<feature type="region of interest" description="Disordered" evidence="1">
    <location>
        <begin position="76"/>
        <end position="97"/>
    </location>
</feature>
<accession>A3SKF2</accession>
<proteinExistence type="predicted"/>
<dbReference type="eggNOG" id="COG2931">
    <property type="taxonomic scope" value="Bacteria"/>
</dbReference>
<keyword evidence="4" id="KW-1185">Reference proteome</keyword>
<dbReference type="InterPro" id="IPR028992">
    <property type="entry name" value="Hedgehog/Intein_dom"/>
</dbReference>
<feature type="region of interest" description="Disordered" evidence="1">
    <location>
        <begin position="1"/>
        <end position="20"/>
    </location>
</feature>
<evidence type="ECO:0000313" key="3">
    <source>
        <dbReference type="EMBL" id="EAP77833.1"/>
    </source>
</evidence>
<evidence type="ECO:0000256" key="1">
    <source>
        <dbReference type="SAM" id="MobiDB-lite"/>
    </source>
</evidence>
<dbReference type="HOGENOM" id="CLU_791985_0_0_5"/>
<dbReference type="SUPFAM" id="SSF51294">
    <property type="entry name" value="Hedgehog/intein (Hint) domain"/>
    <property type="match status" value="1"/>
</dbReference>
<evidence type="ECO:0000313" key="4">
    <source>
        <dbReference type="Proteomes" id="UP000005954"/>
    </source>
</evidence>
<dbReference type="EMBL" id="AALY01000001">
    <property type="protein sequence ID" value="EAP77833.1"/>
    <property type="molecule type" value="Genomic_DNA"/>
</dbReference>
<dbReference type="InterPro" id="IPR036844">
    <property type="entry name" value="Hint_dom_sf"/>
</dbReference>
<organism evidence="3 4">
    <name type="scientific">Roseovarius nubinhibens (strain ATCC BAA-591 / DSM 15170 / ISM)</name>
    <dbReference type="NCBI Taxonomy" id="89187"/>
    <lineage>
        <taxon>Bacteria</taxon>
        <taxon>Pseudomonadati</taxon>
        <taxon>Pseudomonadota</taxon>
        <taxon>Alphaproteobacteria</taxon>
        <taxon>Rhodobacterales</taxon>
        <taxon>Roseobacteraceae</taxon>
        <taxon>Roseovarius</taxon>
    </lineage>
</organism>
<dbReference type="STRING" id="89187.ISM_06050"/>